<comment type="caution">
    <text evidence="1">The sequence shown here is derived from an EMBL/GenBank/DDBJ whole genome shotgun (WGS) entry which is preliminary data.</text>
</comment>
<accession>A0A371G120</accession>
<feature type="non-terminal residue" evidence="1">
    <location>
        <position position="1"/>
    </location>
</feature>
<dbReference type="EMBL" id="QJKJ01007106">
    <property type="protein sequence ID" value="RDX84248.1"/>
    <property type="molecule type" value="Genomic_DNA"/>
</dbReference>
<dbReference type="PANTHER" id="PTHR33067:SF9">
    <property type="entry name" value="RNA-DIRECTED DNA POLYMERASE"/>
    <property type="match status" value="1"/>
</dbReference>
<dbReference type="Proteomes" id="UP000257109">
    <property type="component" value="Unassembled WGS sequence"/>
</dbReference>
<reference evidence="1" key="1">
    <citation type="submission" date="2018-05" db="EMBL/GenBank/DDBJ databases">
        <title>Draft genome of Mucuna pruriens seed.</title>
        <authorList>
            <person name="Nnadi N.E."/>
            <person name="Vos R."/>
            <person name="Hasami M.H."/>
            <person name="Devisetty U.K."/>
            <person name="Aguiy J.C."/>
        </authorList>
    </citation>
    <scope>NUCLEOTIDE SEQUENCE [LARGE SCALE GENOMIC DNA]</scope>
    <source>
        <strain evidence="1">JCA_2017</strain>
    </source>
</reference>
<organism evidence="1 2">
    <name type="scientific">Mucuna pruriens</name>
    <name type="common">Velvet bean</name>
    <name type="synonym">Dolichos pruriens</name>
    <dbReference type="NCBI Taxonomy" id="157652"/>
    <lineage>
        <taxon>Eukaryota</taxon>
        <taxon>Viridiplantae</taxon>
        <taxon>Streptophyta</taxon>
        <taxon>Embryophyta</taxon>
        <taxon>Tracheophyta</taxon>
        <taxon>Spermatophyta</taxon>
        <taxon>Magnoliopsida</taxon>
        <taxon>eudicotyledons</taxon>
        <taxon>Gunneridae</taxon>
        <taxon>Pentapetalae</taxon>
        <taxon>rosids</taxon>
        <taxon>fabids</taxon>
        <taxon>Fabales</taxon>
        <taxon>Fabaceae</taxon>
        <taxon>Papilionoideae</taxon>
        <taxon>50 kb inversion clade</taxon>
        <taxon>NPAAA clade</taxon>
        <taxon>indigoferoid/millettioid clade</taxon>
        <taxon>Phaseoleae</taxon>
        <taxon>Mucuna</taxon>
    </lineage>
</organism>
<protein>
    <submittedName>
        <fullName evidence="1">Uncharacterized protein</fullName>
    </submittedName>
</protein>
<keyword evidence="2" id="KW-1185">Reference proteome</keyword>
<dbReference type="PANTHER" id="PTHR33067">
    <property type="entry name" value="RNA-DIRECTED DNA POLYMERASE-RELATED"/>
    <property type="match status" value="1"/>
</dbReference>
<gene>
    <name evidence="1" type="ORF">CR513_34740</name>
</gene>
<dbReference type="OrthoDB" id="1734538at2759"/>
<name>A0A371G120_MUCPR</name>
<evidence type="ECO:0000313" key="2">
    <source>
        <dbReference type="Proteomes" id="UP000257109"/>
    </source>
</evidence>
<evidence type="ECO:0000313" key="1">
    <source>
        <dbReference type="EMBL" id="RDX84248.1"/>
    </source>
</evidence>
<proteinExistence type="predicted"/>
<sequence length="95" mass="11070">MPSSIYRPLNFGDLEPTSLIIQLANKSIAHPLVILEVVLVRIYELIFQLIFILSKEERLLQVLRKHRKAIGWTLVDLPRINPSICMHRILLEEDD</sequence>
<dbReference type="AlphaFoldDB" id="A0A371G120"/>